<proteinExistence type="predicted"/>
<evidence type="ECO:0000313" key="2">
    <source>
        <dbReference type="Proteomes" id="UP000317318"/>
    </source>
</evidence>
<dbReference type="Proteomes" id="UP000317318">
    <property type="component" value="Chromosome"/>
</dbReference>
<dbReference type="KEGG" id="svp:Pan189_43550"/>
<gene>
    <name evidence="1" type="ORF">Pan189_43550</name>
</gene>
<dbReference type="EMBL" id="CP036268">
    <property type="protein sequence ID" value="QDT39943.1"/>
    <property type="molecule type" value="Genomic_DNA"/>
</dbReference>
<sequence length="162" mass="18482">MSGMLPTLSPTSDAKGPVEGHLRSFGTQAAFAGKPNARIQLENKMFQKLLMAGAVTLGVGAVDLIGTNGRPIVGANEAQAQRIYIGRNYNRGRQFDRRFQDRRYYGGYHNFNRHQSFHRGRFNNFYGNRGYYGGRHFNGGRRFNRGNAFYYRGNNFSFGFRY</sequence>
<dbReference type="AlphaFoldDB" id="A0A517R7Y5"/>
<evidence type="ECO:0000313" key="1">
    <source>
        <dbReference type="EMBL" id="QDT39943.1"/>
    </source>
</evidence>
<keyword evidence="2" id="KW-1185">Reference proteome</keyword>
<name>A0A517R7Y5_9PLAN</name>
<protein>
    <submittedName>
        <fullName evidence="1">Uncharacterized protein</fullName>
    </submittedName>
</protein>
<reference evidence="1 2" key="1">
    <citation type="submission" date="2019-02" db="EMBL/GenBank/DDBJ databases">
        <title>Deep-cultivation of Planctomycetes and their phenomic and genomic characterization uncovers novel biology.</title>
        <authorList>
            <person name="Wiegand S."/>
            <person name="Jogler M."/>
            <person name="Boedeker C."/>
            <person name="Pinto D."/>
            <person name="Vollmers J."/>
            <person name="Rivas-Marin E."/>
            <person name="Kohn T."/>
            <person name="Peeters S.H."/>
            <person name="Heuer A."/>
            <person name="Rast P."/>
            <person name="Oberbeckmann S."/>
            <person name="Bunk B."/>
            <person name="Jeske O."/>
            <person name="Meyerdierks A."/>
            <person name="Storesund J.E."/>
            <person name="Kallscheuer N."/>
            <person name="Luecker S."/>
            <person name="Lage O.M."/>
            <person name="Pohl T."/>
            <person name="Merkel B.J."/>
            <person name="Hornburger P."/>
            <person name="Mueller R.-W."/>
            <person name="Bruemmer F."/>
            <person name="Labrenz M."/>
            <person name="Spormann A.M."/>
            <person name="Op den Camp H."/>
            <person name="Overmann J."/>
            <person name="Amann R."/>
            <person name="Jetten M.S.M."/>
            <person name="Mascher T."/>
            <person name="Medema M.H."/>
            <person name="Devos D.P."/>
            <person name="Kaster A.-K."/>
            <person name="Ovreas L."/>
            <person name="Rohde M."/>
            <person name="Galperin M.Y."/>
            <person name="Jogler C."/>
        </authorList>
    </citation>
    <scope>NUCLEOTIDE SEQUENCE [LARGE SCALE GENOMIC DNA]</scope>
    <source>
        <strain evidence="1 2">Pan189</strain>
    </source>
</reference>
<organism evidence="1 2">
    <name type="scientific">Stratiformator vulcanicus</name>
    <dbReference type="NCBI Taxonomy" id="2527980"/>
    <lineage>
        <taxon>Bacteria</taxon>
        <taxon>Pseudomonadati</taxon>
        <taxon>Planctomycetota</taxon>
        <taxon>Planctomycetia</taxon>
        <taxon>Planctomycetales</taxon>
        <taxon>Planctomycetaceae</taxon>
        <taxon>Stratiformator</taxon>
    </lineage>
</organism>
<accession>A0A517R7Y5</accession>